<evidence type="ECO:0000256" key="1">
    <source>
        <dbReference type="ARBA" id="ARBA00006218"/>
    </source>
</evidence>
<dbReference type="InterPro" id="IPR007194">
    <property type="entry name" value="TRAPP_component"/>
</dbReference>
<organism evidence="3">
    <name type="scientific">Chloropicon laureae</name>
    <dbReference type="NCBI Taxonomy" id="464258"/>
    <lineage>
        <taxon>Eukaryota</taxon>
        <taxon>Viridiplantae</taxon>
        <taxon>Chlorophyta</taxon>
        <taxon>Chloropicophyceae</taxon>
        <taxon>Chloropicales</taxon>
        <taxon>Chloropicaceae</taxon>
        <taxon>Chloropicon</taxon>
    </lineage>
</organism>
<name>A0A7S2Z2H6_9CHLO</name>
<dbReference type="GO" id="GO:0005801">
    <property type="term" value="C:cis-Golgi network"/>
    <property type="evidence" value="ECO:0007669"/>
    <property type="project" value="TreeGrafter"/>
</dbReference>
<dbReference type="Gene3D" id="3.30.1380.20">
    <property type="entry name" value="Trafficking protein particle complex subunit 3"/>
    <property type="match status" value="1"/>
</dbReference>
<evidence type="ECO:0000313" key="3">
    <source>
        <dbReference type="EMBL" id="CAE0017942.1"/>
    </source>
</evidence>
<reference evidence="3" key="1">
    <citation type="submission" date="2021-01" db="EMBL/GenBank/DDBJ databases">
        <authorList>
            <person name="Corre E."/>
            <person name="Pelletier E."/>
            <person name="Niang G."/>
            <person name="Scheremetjew M."/>
            <person name="Finn R."/>
            <person name="Kale V."/>
            <person name="Holt S."/>
            <person name="Cochrane G."/>
            <person name="Meng A."/>
            <person name="Brown T."/>
            <person name="Cohen L."/>
        </authorList>
    </citation>
    <scope>NUCLEOTIDE SEQUENCE</scope>
    <source>
        <strain evidence="3">RCC856</strain>
    </source>
</reference>
<comment type="similarity">
    <text evidence="1">Belongs to the TRAPP small subunits family. BET3 subfamily.</text>
</comment>
<protein>
    <recommendedName>
        <fullName evidence="4">Trafficking protein particle complex subunit 6B</fullName>
    </recommendedName>
</protein>
<dbReference type="InterPro" id="IPR024096">
    <property type="entry name" value="NO_sig/Golgi_transp_ligand-bd"/>
</dbReference>
<sequence length="216" mass="22948">MAAQQQDDGGAPRGPALMAETCFDLLLIEMLQFYGSEQPQGRGAMGENTSTSSGAENGTNGAGSGAGVGGGGPAAAVKTGEGLESMGFQVGCQLGERYSKHRARFDDTLDTVKFLCKEFWTEVFRKQIDNLKTNHRGVFVLYDSKFRWLRLASVEKGQKGQKSTADLLRFPCGLIRGALFTLGIKAAVSADVASALPACSFTVKITQQQQPTAAAK</sequence>
<dbReference type="GO" id="GO:0005802">
    <property type="term" value="C:trans-Golgi network"/>
    <property type="evidence" value="ECO:0007669"/>
    <property type="project" value="TreeGrafter"/>
</dbReference>
<dbReference type="EMBL" id="HBHU01005877">
    <property type="protein sequence ID" value="CAE0017942.1"/>
    <property type="molecule type" value="Transcribed_RNA"/>
</dbReference>
<evidence type="ECO:0000256" key="2">
    <source>
        <dbReference type="SAM" id="MobiDB-lite"/>
    </source>
</evidence>
<dbReference type="SUPFAM" id="SSF111126">
    <property type="entry name" value="Ligand-binding domain in the NO signalling and Golgi transport"/>
    <property type="match status" value="1"/>
</dbReference>
<dbReference type="PANTHER" id="PTHR12817:SF0">
    <property type="entry name" value="GEO08327P1"/>
    <property type="match status" value="1"/>
</dbReference>
<dbReference type="CDD" id="cd14944">
    <property type="entry name" value="TRAPPC6A_Trs33"/>
    <property type="match status" value="1"/>
</dbReference>
<dbReference type="PANTHER" id="PTHR12817">
    <property type="entry name" value="TRAFFICKING PROTEIN PARTICLE COMPLEX SUBUNIT 6B"/>
    <property type="match status" value="1"/>
</dbReference>
<dbReference type="InterPro" id="IPR037992">
    <property type="entry name" value="TRAPPC6/Trs33"/>
</dbReference>
<accession>A0A7S2Z2H6</accession>
<dbReference type="GO" id="GO:0006888">
    <property type="term" value="P:endoplasmic reticulum to Golgi vesicle-mediated transport"/>
    <property type="evidence" value="ECO:0007669"/>
    <property type="project" value="TreeGrafter"/>
</dbReference>
<dbReference type="GO" id="GO:0030008">
    <property type="term" value="C:TRAPP complex"/>
    <property type="evidence" value="ECO:0007669"/>
    <property type="project" value="TreeGrafter"/>
</dbReference>
<feature type="region of interest" description="Disordered" evidence="2">
    <location>
        <begin position="38"/>
        <end position="74"/>
    </location>
</feature>
<evidence type="ECO:0008006" key="4">
    <source>
        <dbReference type="Google" id="ProtNLM"/>
    </source>
</evidence>
<dbReference type="Pfam" id="PF04051">
    <property type="entry name" value="TRAPP"/>
    <property type="match status" value="1"/>
</dbReference>
<dbReference type="AlphaFoldDB" id="A0A7S2Z2H6"/>
<feature type="compositionally biased region" description="Gly residues" evidence="2">
    <location>
        <begin position="60"/>
        <end position="73"/>
    </location>
</feature>
<proteinExistence type="inferred from homology"/>
<gene>
    <name evidence="3" type="ORF">CLAU1311_LOCUS3797</name>
</gene>